<dbReference type="GeneID" id="98069121"/>
<dbReference type="HOGENOM" id="CLU_579821_0_0_10"/>
<accession>H1DH14</accession>
<comment type="caution">
    <text evidence="1">The sequence shown here is derived from an EMBL/GenBank/DDBJ whole genome shotgun (WGS) entry which is preliminary data.</text>
</comment>
<name>H1DH14_9BACT</name>
<dbReference type="EMBL" id="ADMC01000022">
    <property type="protein sequence ID" value="EHP47697.1"/>
    <property type="molecule type" value="Genomic_DNA"/>
</dbReference>
<keyword evidence="2" id="KW-1185">Reference proteome</keyword>
<dbReference type="eggNOG" id="ENOG5033PIC">
    <property type="taxonomic scope" value="Bacteria"/>
</dbReference>
<dbReference type="RefSeq" id="WP_009136698.1">
    <property type="nucleotide sequence ID" value="NZ_JH594596.1"/>
</dbReference>
<dbReference type="AlphaFoldDB" id="H1DH14"/>
<proteinExistence type="predicted"/>
<evidence type="ECO:0000313" key="2">
    <source>
        <dbReference type="Proteomes" id="UP000004892"/>
    </source>
</evidence>
<gene>
    <name evidence="1" type="ORF">HMPREF9449_01550</name>
</gene>
<evidence type="ECO:0000313" key="1">
    <source>
        <dbReference type="EMBL" id="EHP47697.1"/>
    </source>
</evidence>
<dbReference type="STRING" id="742817.HMPREF9449_01550"/>
<reference evidence="1 2" key="1">
    <citation type="submission" date="2012-01" db="EMBL/GenBank/DDBJ databases">
        <title>The Genome Sequence of Odoribacter laneus YIT 12061.</title>
        <authorList>
            <consortium name="The Broad Institute Genome Sequencing Platform"/>
            <person name="Earl A."/>
            <person name="Ward D."/>
            <person name="Feldgarden M."/>
            <person name="Gevers D."/>
            <person name="Morotomi M."/>
            <person name="Young S.K."/>
            <person name="Zeng Q."/>
            <person name="Gargeya S."/>
            <person name="Fitzgerald M."/>
            <person name="Haas B."/>
            <person name="Abouelleil A."/>
            <person name="Alvarado L."/>
            <person name="Arachchi H.M."/>
            <person name="Berlin A."/>
            <person name="Chapman S.B."/>
            <person name="Gearin G."/>
            <person name="Goldberg J."/>
            <person name="Griggs A."/>
            <person name="Gujja S."/>
            <person name="Hansen M."/>
            <person name="Heiman D."/>
            <person name="Howarth C."/>
            <person name="Larimer J."/>
            <person name="Lui A."/>
            <person name="MacDonald P.J.P."/>
            <person name="McCowen C."/>
            <person name="Montmayeur A."/>
            <person name="Murphy C."/>
            <person name="Neiman D."/>
            <person name="Pearson M."/>
            <person name="Priest M."/>
            <person name="Roberts A."/>
            <person name="Saif S."/>
            <person name="Shea T."/>
            <person name="Sisk P."/>
            <person name="Stolte C."/>
            <person name="Sykes S."/>
            <person name="Wortman J."/>
            <person name="Nusbaum C."/>
            <person name="Birren B."/>
        </authorList>
    </citation>
    <scope>NUCLEOTIDE SEQUENCE [LARGE SCALE GENOMIC DNA]</scope>
    <source>
        <strain evidence="1 2">YIT 12061</strain>
    </source>
</reference>
<dbReference type="PATRIC" id="fig|742817.3.peg.1650"/>
<dbReference type="Proteomes" id="UP000004892">
    <property type="component" value="Unassembled WGS sequence"/>
</dbReference>
<sequence>MNYGEGNPTLLMSETATNVVRLTVSENGFAIAEGTSVMFYIVLPPQVYTNAEITIHTGEEENKTIAVEGDLTIKRSELTKGVEFVFDKEAEQKPTEGIDLNDPVRYGMSGATEVYSNCYLINQPGTYFLNATVIGNGRNGLHPDGGFHTESVSIAPLSAALLWEEEEGTITDVKLSDGGTYLMFTAVKVPGNVVLAVYDGENGSGTVLWSWHIWLSETPRDHQYKDTDGNNTYLVMDRNLGAQYAPATDVQADIEAMTAAQRWAAYGLYYQWGRKDPFWGGLTATGMKEKTVFGQVTTFNTVAFDKTEDNANNNLLYAIQHPATYITYNKSILAWTFTPVKNLWGNPAGYDNYPKGQKTIYDPCPVGYMVAPADLWLAVGFDQAYVGKFSKGRMFKYDGSHIAWYPGAGLRWEDDGGLGDVGIAGYYWSNSAFDAEGKGAVEYLFFLSSTEIFNFNQYASASGHNVRCIRE</sequence>
<organism evidence="1 2">
    <name type="scientific">Odoribacter laneus YIT 12061</name>
    <dbReference type="NCBI Taxonomy" id="742817"/>
    <lineage>
        <taxon>Bacteria</taxon>
        <taxon>Pseudomonadati</taxon>
        <taxon>Bacteroidota</taxon>
        <taxon>Bacteroidia</taxon>
        <taxon>Bacteroidales</taxon>
        <taxon>Odoribacteraceae</taxon>
        <taxon>Odoribacter</taxon>
    </lineage>
</organism>
<evidence type="ECO:0008006" key="3">
    <source>
        <dbReference type="Google" id="ProtNLM"/>
    </source>
</evidence>
<protein>
    <recommendedName>
        <fullName evidence="3">Fibrobacter succinogenes major paralogous domain-containing protein</fullName>
    </recommendedName>
</protein>